<sequence>MALCRSRLDRVQRDAKYRQTVAVVINWTDVLSAALFRADGEATPVLLIQLEHMTCK</sequence>
<protein>
    <submittedName>
        <fullName evidence="1">Uncharacterized protein</fullName>
    </submittedName>
</protein>
<organism evidence="1 2">
    <name type="scientific">Peronospora matthiolae</name>
    <dbReference type="NCBI Taxonomy" id="2874970"/>
    <lineage>
        <taxon>Eukaryota</taxon>
        <taxon>Sar</taxon>
        <taxon>Stramenopiles</taxon>
        <taxon>Oomycota</taxon>
        <taxon>Peronosporomycetes</taxon>
        <taxon>Peronosporales</taxon>
        <taxon>Peronosporaceae</taxon>
        <taxon>Peronospora</taxon>
    </lineage>
</organism>
<accession>A0AAV1VG44</accession>
<proteinExistence type="predicted"/>
<evidence type="ECO:0000313" key="2">
    <source>
        <dbReference type="Proteomes" id="UP001162060"/>
    </source>
</evidence>
<evidence type="ECO:0000313" key="1">
    <source>
        <dbReference type="EMBL" id="CAK7945760.1"/>
    </source>
</evidence>
<dbReference type="Proteomes" id="UP001162060">
    <property type="component" value="Unassembled WGS sequence"/>
</dbReference>
<reference evidence="1" key="1">
    <citation type="submission" date="2024-01" db="EMBL/GenBank/DDBJ databases">
        <authorList>
            <person name="Webb A."/>
        </authorList>
    </citation>
    <scope>NUCLEOTIDE SEQUENCE</scope>
    <source>
        <strain evidence="1">Pm1</strain>
    </source>
</reference>
<name>A0AAV1VG44_9STRA</name>
<dbReference type="AlphaFoldDB" id="A0AAV1VG44"/>
<gene>
    <name evidence="1" type="ORF">PM001_LOCUS30910</name>
</gene>
<comment type="caution">
    <text evidence="1">The sequence shown here is derived from an EMBL/GenBank/DDBJ whole genome shotgun (WGS) entry which is preliminary data.</text>
</comment>
<dbReference type="EMBL" id="CAKLBY020000338">
    <property type="protein sequence ID" value="CAK7945760.1"/>
    <property type="molecule type" value="Genomic_DNA"/>
</dbReference>